<accession>A0ACB8A4L4</accession>
<gene>
    <name evidence="1" type="ORF">BJ138DRAFT_1137184</name>
</gene>
<dbReference type="EMBL" id="MU267830">
    <property type="protein sequence ID" value="KAH7908325.1"/>
    <property type="molecule type" value="Genomic_DNA"/>
</dbReference>
<evidence type="ECO:0000313" key="2">
    <source>
        <dbReference type="Proteomes" id="UP000790377"/>
    </source>
</evidence>
<comment type="caution">
    <text evidence="1">The sequence shown here is derived from an EMBL/GenBank/DDBJ whole genome shotgun (WGS) entry which is preliminary data.</text>
</comment>
<sequence>MTDISKPIVFREHLQLSSLGVRPASISFQTVTLQSDHFICVREKVNEKNQVVIIDLDDVSNILRRPITADSAIMHPSKKILALKVRGKVKSYVNNEDVVFWKWVSETTIGMVTDTVVFHWTISDQTSPPQKVCDRHPTLSGAQIINYRVTPDEKWLVLIGIAGNTTNPSAFKVKGAMQLYDRERGYSQSIEGHAASFAEIKLDGRQNVTKLFTYAVRTATGAKLRVTEIDHTAPNPPFVDKEVDIYFPPEATNEFPVAMQVSKKHGIIFLVTKYGFIHLYDLESGACVYMNRISGETIFVTAEHEASNGIIGVNKKGKVLSVNVDEQTIIPYILTTLRNTELAFNLASRTNLPGVDDLYVKQYQQLFSSGQYSDAAKIVVNSPRGILRTAQVIESFKQAPAPPGGLSPFLQLFGILLEKGELNHFESLELARSVLQQSRKQLLEKWLKENKLTCSEELGDIVRLHDIPLALDVYLTAKVPNKVIACFAETGQIDKIVPYSKKVGYSPDYVSLLRRVMRTNPDKGAEFAAQLVSDDAGPLVDVERVVDIFVSQNMIQPATSFLLDALRENKPEQGPLQTRLLEMNLVHAPDVADAILGNEMFTHYDRPRIANLCEKAGLLQRASICASRPIFE</sequence>
<name>A0ACB8A4L4_9AGAM</name>
<evidence type="ECO:0000313" key="1">
    <source>
        <dbReference type="EMBL" id="KAH7908325.1"/>
    </source>
</evidence>
<dbReference type="Proteomes" id="UP000790377">
    <property type="component" value="Unassembled WGS sequence"/>
</dbReference>
<protein>
    <submittedName>
        <fullName evidence="1">Uncharacterized protein</fullName>
    </submittedName>
</protein>
<reference evidence="1" key="1">
    <citation type="journal article" date="2021" name="New Phytol.">
        <title>Evolutionary innovations through gain and loss of genes in the ectomycorrhizal Boletales.</title>
        <authorList>
            <person name="Wu G."/>
            <person name="Miyauchi S."/>
            <person name="Morin E."/>
            <person name="Kuo A."/>
            <person name="Drula E."/>
            <person name="Varga T."/>
            <person name="Kohler A."/>
            <person name="Feng B."/>
            <person name="Cao Y."/>
            <person name="Lipzen A."/>
            <person name="Daum C."/>
            <person name="Hundley H."/>
            <person name="Pangilinan J."/>
            <person name="Johnson J."/>
            <person name="Barry K."/>
            <person name="LaButti K."/>
            <person name="Ng V."/>
            <person name="Ahrendt S."/>
            <person name="Min B."/>
            <person name="Choi I.G."/>
            <person name="Park H."/>
            <person name="Plett J.M."/>
            <person name="Magnuson J."/>
            <person name="Spatafora J.W."/>
            <person name="Nagy L.G."/>
            <person name="Henrissat B."/>
            <person name="Grigoriev I.V."/>
            <person name="Yang Z.L."/>
            <person name="Xu J."/>
            <person name="Martin F.M."/>
        </authorList>
    </citation>
    <scope>NUCLEOTIDE SEQUENCE</scope>
    <source>
        <strain evidence="1">ATCC 28755</strain>
    </source>
</reference>
<organism evidence="1 2">
    <name type="scientific">Hygrophoropsis aurantiaca</name>
    <dbReference type="NCBI Taxonomy" id="72124"/>
    <lineage>
        <taxon>Eukaryota</taxon>
        <taxon>Fungi</taxon>
        <taxon>Dikarya</taxon>
        <taxon>Basidiomycota</taxon>
        <taxon>Agaricomycotina</taxon>
        <taxon>Agaricomycetes</taxon>
        <taxon>Agaricomycetidae</taxon>
        <taxon>Boletales</taxon>
        <taxon>Coniophorineae</taxon>
        <taxon>Hygrophoropsidaceae</taxon>
        <taxon>Hygrophoropsis</taxon>
    </lineage>
</organism>
<keyword evidence="2" id="KW-1185">Reference proteome</keyword>
<proteinExistence type="predicted"/>